<keyword evidence="17" id="KW-1185">Reference proteome</keyword>
<evidence type="ECO:0000256" key="4">
    <source>
        <dbReference type="ARBA" id="ARBA00007769"/>
    </source>
</evidence>
<accession>A0A316Z2F5</accession>
<keyword evidence="11" id="KW-0520">NAD</keyword>
<dbReference type="OrthoDB" id="10261637at2759"/>
<organism evidence="16 17">
    <name type="scientific">Acaromyces ingoldii</name>
    <dbReference type="NCBI Taxonomy" id="215250"/>
    <lineage>
        <taxon>Eukaryota</taxon>
        <taxon>Fungi</taxon>
        <taxon>Dikarya</taxon>
        <taxon>Basidiomycota</taxon>
        <taxon>Ustilaginomycotina</taxon>
        <taxon>Exobasidiomycetes</taxon>
        <taxon>Exobasidiales</taxon>
        <taxon>Cryptobasidiaceae</taxon>
        <taxon>Acaromyces</taxon>
    </lineage>
</organism>
<evidence type="ECO:0000256" key="10">
    <source>
        <dbReference type="ARBA" id="ARBA00023002"/>
    </source>
</evidence>
<dbReference type="Pfam" id="PF00180">
    <property type="entry name" value="Iso_dh"/>
    <property type="match status" value="1"/>
</dbReference>
<evidence type="ECO:0000256" key="7">
    <source>
        <dbReference type="ARBA" id="ARBA00022723"/>
    </source>
</evidence>
<evidence type="ECO:0000313" key="16">
    <source>
        <dbReference type="EMBL" id="PWN94363.1"/>
    </source>
</evidence>
<sequence>MITPLSSTMRTASGRGLATRAFSTSPVARLAMPVTNAPTSAYAKEKGANGKYLVTLIPGDGIGPEVSNSVKEIYRAANVPIEWEEVNVTPTIKNGKQVIPEESVVSIKKNTIALKGPLATPIGKGHVSLNLTLRRTFSLFANVRPCRSIAGYQTPYDNVDTVLIRENTEGEYSGIEHEVVDGVVQSIKLITLEASERVARYAFHHAEQNGRNKVTAVHKANIMKMSDGMFLHACRQVAKEYPHIEYDEDLLDRACLRIVQDPAPYADRVMVMPNLYGDILSDMCAGLIGGLGLTPSGNIGKDASLFEAVHGTAPAIAGKDMANPTALLLSSIMMLRHMSLFEHADKIESGVFSAIAAGERTGDLGGDLGTKAFTESIIKRLGQSPK</sequence>
<dbReference type="PANTHER" id="PTHR11835">
    <property type="entry name" value="DECARBOXYLATING DEHYDROGENASES-ISOCITRATE, ISOPROPYLMALATE, TARTRATE"/>
    <property type="match status" value="1"/>
</dbReference>
<dbReference type="SUPFAM" id="SSF53659">
    <property type="entry name" value="Isocitrate/Isopropylmalate dehydrogenase-like"/>
    <property type="match status" value="1"/>
</dbReference>
<dbReference type="InterPro" id="IPR019818">
    <property type="entry name" value="IsoCit/isopropylmalate_DH_CS"/>
</dbReference>
<comment type="similarity">
    <text evidence="4">Belongs to the isocitrate and isopropylmalate dehydrogenases family.</text>
</comment>
<dbReference type="GO" id="GO:0005739">
    <property type="term" value="C:mitochondrion"/>
    <property type="evidence" value="ECO:0007669"/>
    <property type="project" value="TreeGrafter"/>
</dbReference>
<evidence type="ECO:0000256" key="14">
    <source>
        <dbReference type="ARBA" id="ARBA00072026"/>
    </source>
</evidence>
<dbReference type="GO" id="GO:0051287">
    <property type="term" value="F:NAD binding"/>
    <property type="evidence" value="ECO:0007669"/>
    <property type="project" value="InterPro"/>
</dbReference>
<dbReference type="GeneID" id="37042750"/>
<keyword evidence="8" id="KW-0460">Magnesium</keyword>
<evidence type="ECO:0000259" key="15">
    <source>
        <dbReference type="SMART" id="SM01329"/>
    </source>
</evidence>
<evidence type="ECO:0000256" key="12">
    <source>
        <dbReference type="ARBA" id="ARBA00030631"/>
    </source>
</evidence>
<comment type="cofactor">
    <cofactor evidence="2">
        <name>Mn(2+)</name>
        <dbReference type="ChEBI" id="CHEBI:29035"/>
    </cofactor>
</comment>
<comment type="cofactor">
    <cofactor evidence="3">
        <name>Mg(2+)</name>
        <dbReference type="ChEBI" id="CHEBI:18420"/>
    </cofactor>
</comment>
<dbReference type="EC" id="1.1.1.41" evidence="6"/>
<evidence type="ECO:0000256" key="11">
    <source>
        <dbReference type="ARBA" id="ARBA00023027"/>
    </source>
</evidence>
<dbReference type="NCBIfam" id="TIGR00175">
    <property type="entry name" value="mito_nad_idh"/>
    <property type="match status" value="1"/>
</dbReference>
<name>A0A316Z2F5_9BASI</name>
<evidence type="ECO:0000256" key="5">
    <source>
        <dbReference type="ARBA" id="ARBA00011567"/>
    </source>
</evidence>
<comment type="subunit">
    <text evidence="5">Octamer of two non-identical subunits IDH1 and IDH2.</text>
</comment>
<evidence type="ECO:0000313" key="17">
    <source>
        <dbReference type="Proteomes" id="UP000245768"/>
    </source>
</evidence>
<dbReference type="InterPro" id="IPR024084">
    <property type="entry name" value="IsoPropMal-DH-like_dom"/>
</dbReference>
<evidence type="ECO:0000256" key="6">
    <source>
        <dbReference type="ARBA" id="ARBA00013012"/>
    </source>
</evidence>
<evidence type="ECO:0000256" key="2">
    <source>
        <dbReference type="ARBA" id="ARBA00001936"/>
    </source>
</evidence>
<dbReference type="RefSeq" id="XP_025381561.1">
    <property type="nucleotide sequence ID" value="XM_025520834.1"/>
</dbReference>
<gene>
    <name evidence="16" type="ORF">FA10DRAFT_264900</name>
</gene>
<dbReference type="GO" id="GO:0004449">
    <property type="term" value="F:isocitrate dehydrogenase (NAD+) activity"/>
    <property type="evidence" value="ECO:0007669"/>
    <property type="project" value="UniProtKB-EC"/>
</dbReference>
<dbReference type="FunCoup" id="A0A316Z2F5">
    <property type="interactions" value="441"/>
</dbReference>
<evidence type="ECO:0000256" key="8">
    <source>
        <dbReference type="ARBA" id="ARBA00022842"/>
    </source>
</evidence>
<proteinExistence type="inferred from homology"/>
<dbReference type="FunFam" id="3.40.718.10:FF:000003">
    <property type="entry name" value="Isocitrate dehydrogenase [NAD] subunit, mitochondrial"/>
    <property type="match status" value="1"/>
</dbReference>
<evidence type="ECO:0000256" key="9">
    <source>
        <dbReference type="ARBA" id="ARBA00022946"/>
    </source>
</evidence>
<dbReference type="PANTHER" id="PTHR11835:SF34">
    <property type="entry name" value="ISOCITRATE DEHYDROGENASE [NAD] SUBUNIT ALPHA, MITOCHONDRIAL"/>
    <property type="match status" value="1"/>
</dbReference>
<keyword evidence="9" id="KW-0809">Transit peptide</keyword>
<comment type="catalytic activity">
    <reaction evidence="1">
        <text>D-threo-isocitrate + NAD(+) = 2-oxoglutarate + CO2 + NADH</text>
        <dbReference type="Rhea" id="RHEA:23632"/>
        <dbReference type="ChEBI" id="CHEBI:15562"/>
        <dbReference type="ChEBI" id="CHEBI:16526"/>
        <dbReference type="ChEBI" id="CHEBI:16810"/>
        <dbReference type="ChEBI" id="CHEBI:57540"/>
        <dbReference type="ChEBI" id="CHEBI:57945"/>
        <dbReference type="EC" id="1.1.1.41"/>
    </reaction>
</comment>
<dbReference type="AlphaFoldDB" id="A0A316Z2F5"/>
<dbReference type="GO" id="GO:0006102">
    <property type="term" value="P:isocitrate metabolic process"/>
    <property type="evidence" value="ECO:0007669"/>
    <property type="project" value="TreeGrafter"/>
</dbReference>
<keyword evidence="10" id="KW-0560">Oxidoreductase</keyword>
<reference evidence="16" key="1">
    <citation type="journal article" date="2018" name="Mol. Biol. Evol.">
        <title>Broad Genomic Sampling Reveals a Smut Pathogenic Ancestry of the Fungal Clade Ustilaginomycotina.</title>
        <authorList>
            <person name="Kijpornyongpan T."/>
            <person name="Mondo S.J."/>
            <person name="Barry K."/>
            <person name="Sandor L."/>
            <person name="Lee J."/>
            <person name="Lipzen A."/>
            <person name="Pangilinan J."/>
            <person name="LaButti K."/>
            <person name="Hainaut M."/>
            <person name="Henrissat B."/>
            <person name="Grigoriev I.V."/>
            <person name="Spatafora J.W."/>
            <person name="Aime M.C."/>
        </authorList>
    </citation>
    <scope>NUCLEOTIDE SEQUENCE [LARGE SCALE GENOMIC DNA]</scope>
    <source>
        <strain evidence="16">MCA 4198</strain>
    </source>
</reference>
<dbReference type="SMART" id="SM01329">
    <property type="entry name" value="Iso_dh"/>
    <property type="match status" value="1"/>
</dbReference>
<dbReference type="STRING" id="215250.A0A316Z2F5"/>
<feature type="domain" description="Isopropylmalate dehydrogenase-like" evidence="15">
    <location>
        <begin position="53"/>
        <end position="377"/>
    </location>
</feature>
<protein>
    <recommendedName>
        <fullName evidence="14">Isocitrate dehydrogenase [NAD] subunit 2, mitochondrial</fullName>
        <ecNumber evidence="6">1.1.1.41</ecNumber>
    </recommendedName>
    <alternativeName>
        <fullName evidence="13">Isocitric dehydrogenase</fullName>
    </alternativeName>
    <alternativeName>
        <fullName evidence="12">NAD(+)-specific ICDH</fullName>
    </alternativeName>
</protein>
<keyword evidence="7" id="KW-0479">Metal-binding</keyword>
<dbReference type="PROSITE" id="PS00470">
    <property type="entry name" value="IDH_IMDH"/>
    <property type="match status" value="1"/>
</dbReference>
<dbReference type="InterPro" id="IPR004434">
    <property type="entry name" value="Isocitrate_DH_NAD"/>
</dbReference>
<evidence type="ECO:0000256" key="13">
    <source>
        <dbReference type="ARBA" id="ARBA00030683"/>
    </source>
</evidence>
<evidence type="ECO:0000256" key="3">
    <source>
        <dbReference type="ARBA" id="ARBA00001946"/>
    </source>
</evidence>
<dbReference type="GO" id="GO:0006099">
    <property type="term" value="P:tricarboxylic acid cycle"/>
    <property type="evidence" value="ECO:0007669"/>
    <property type="project" value="InterPro"/>
</dbReference>
<dbReference type="EMBL" id="KZ819634">
    <property type="protein sequence ID" value="PWN94363.1"/>
    <property type="molecule type" value="Genomic_DNA"/>
</dbReference>
<dbReference type="Proteomes" id="UP000245768">
    <property type="component" value="Unassembled WGS sequence"/>
</dbReference>
<dbReference type="GO" id="GO:0000287">
    <property type="term" value="F:magnesium ion binding"/>
    <property type="evidence" value="ECO:0007669"/>
    <property type="project" value="InterPro"/>
</dbReference>
<evidence type="ECO:0000256" key="1">
    <source>
        <dbReference type="ARBA" id="ARBA00000837"/>
    </source>
</evidence>
<dbReference type="InParanoid" id="A0A316Z2F5"/>
<dbReference type="Gene3D" id="3.40.718.10">
    <property type="entry name" value="Isopropylmalate Dehydrogenase"/>
    <property type="match status" value="1"/>
</dbReference>